<dbReference type="RefSeq" id="WP_012373821.1">
    <property type="nucleotide sequence ID" value="NC_010571.1"/>
</dbReference>
<dbReference type="Pfam" id="PF02661">
    <property type="entry name" value="Fic"/>
    <property type="match status" value="1"/>
</dbReference>
<evidence type="ECO:0000256" key="3">
    <source>
        <dbReference type="PIRSR" id="PIRSR640198-2"/>
    </source>
</evidence>
<dbReference type="PIRSF" id="PIRSF038925">
    <property type="entry name" value="AMP-prot_trans"/>
    <property type="match status" value="1"/>
</dbReference>
<dbReference type="KEGG" id="ote:Oter_0995"/>
<dbReference type="InterPro" id="IPR003812">
    <property type="entry name" value="Fido"/>
</dbReference>
<protein>
    <submittedName>
        <fullName evidence="5">Filamentation induced by cAMP protein Fic</fullName>
    </submittedName>
</protein>
<proteinExistence type="predicted"/>
<dbReference type="SUPFAM" id="SSF140931">
    <property type="entry name" value="Fic-like"/>
    <property type="match status" value="1"/>
</dbReference>
<evidence type="ECO:0000256" key="2">
    <source>
        <dbReference type="PIRSR" id="PIRSR640198-1"/>
    </source>
</evidence>
<keyword evidence="6" id="KW-1185">Reference proteome</keyword>
<evidence type="ECO:0000313" key="5">
    <source>
        <dbReference type="EMBL" id="ACB74283.1"/>
    </source>
</evidence>
<sequence>MERGPTGYQVPVSFVGERCFAFTPNPLPPNPPVEWTPSLSRMAERASVALGKLAGVTGLLPEPQMFLYSYVRKEAVLSSQIEGTQSSLSELLLFENDAAPGVPLDDVQEVSNYVLAMEHGLRRLRDGFPLSLRLVKEVHGVMLAKGRGSEKQPGEFRTSQNWIGGSRPGNALFVPPPPDQVVECMGALEKFFHEDTVPALTRAGLAHVQFETIHPFLDGNGRTGRLLITLLLCHDGVLAQPLLYLSLFLKQHRSVYYDLLQRVRTRGDWEPWLDFFFHGVEETATQAAETAGRLLQLFQTDRAKLHTLGRKAGSAIRLHDVMQKHPVLTVARLTANFGFTAPTANAAMRVLTELGIVREMTGYRRNRVFSYAEYLRALNEGTESPA</sequence>
<keyword evidence="1" id="KW-0547">Nucleotide-binding</keyword>
<dbReference type="Proteomes" id="UP000007013">
    <property type="component" value="Chromosome"/>
</dbReference>
<feature type="binding site" evidence="1">
    <location>
        <begin position="219"/>
        <end position="225"/>
    </location>
    <ligand>
        <name>ATP</name>
        <dbReference type="ChEBI" id="CHEBI:30616"/>
    </ligand>
</feature>
<dbReference type="InterPro" id="IPR025758">
    <property type="entry name" value="Fic/DOC_N"/>
</dbReference>
<feature type="active site" evidence="2">
    <location>
        <position position="214"/>
    </location>
</feature>
<dbReference type="OrthoDB" id="9813719at2"/>
<dbReference type="HOGENOM" id="CLU_047250_1_1_0"/>
<evidence type="ECO:0000313" key="6">
    <source>
        <dbReference type="Proteomes" id="UP000007013"/>
    </source>
</evidence>
<dbReference type="AlphaFoldDB" id="B1ZXR1"/>
<dbReference type="eggNOG" id="COG3177">
    <property type="taxonomic scope" value="Bacteria"/>
</dbReference>
<reference evidence="5 6" key="1">
    <citation type="journal article" date="2011" name="J. Bacteriol.">
        <title>Genome sequence of the verrucomicrobium Opitutus terrae PB90-1, an abundant inhabitant of rice paddy soil ecosystems.</title>
        <authorList>
            <person name="van Passel M.W."/>
            <person name="Kant R."/>
            <person name="Palva A."/>
            <person name="Copeland A."/>
            <person name="Lucas S."/>
            <person name="Lapidus A."/>
            <person name="Glavina del Rio T."/>
            <person name="Pitluck S."/>
            <person name="Goltsman E."/>
            <person name="Clum A."/>
            <person name="Sun H."/>
            <person name="Schmutz J."/>
            <person name="Larimer F.W."/>
            <person name="Land M.L."/>
            <person name="Hauser L."/>
            <person name="Kyrpides N."/>
            <person name="Mikhailova N."/>
            <person name="Richardson P.P."/>
            <person name="Janssen P.H."/>
            <person name="de Vos W.M."/>
            <person name="Smidt H."/>
        </authorList>
    </citation>
    <scope>NUCLEOTIDE SEQUENCE [LARGE SCALE GENOMIC DNA]</scope>
    <source>
        <strain evidence="6">DSM 11246 / JCM 15787 / PB90-1</strain>
    </source>
</reference>
<dbReference type="PANTHER" id="PTHR13504">
    <property type="entry name" value="FIDO DOMAIN-CONTAINING PROTEIN DDB_G0283145"/>
    <property type="match status" value="1"/>
</dbReference>
<dbReference type="PROSITE" id="PS51459">
    <property type="entry name" value="FIDO"/>
    <property type="match status" value="1"/>
</dbReference>
<feature type="binding site" evidence="3">
    <location>
        <begin position="256"/>
        <end position="257"/>
    </location>
    <ligand>
        <name>ATP</name>
        <dbReference type="ChEBI" id="CHEBI:30616"/>
    </ligand>
</feature>
<organism evidence="5 6">
    <name type="scientific">Opitutus terrae (strain DSM 11246 / JCM 15787 / PB90-1)</name>
    <dbReference type="NCBI Taxonomy" id="452637"/>
    <lineage>
        <taxon>Bacteria</taxon>
        <taxon>Pseudomonadati</taxon>
        <taxon>Verrucomicrobiota</taxon>
        <taxon>Opitutia</taxon>
        <taxon>Opitutales</taxon>
        <taxon>Opitutaceae</taxon>
        <taxon>Opitutus</taxon>
    </lineage>
</organism>
<feature type="binding site" evidence="3">
    <location>
        <begin position="218"/>
        <end position="225"/>
    </location>
    <ligand>
        <name>ATP</name>
        <dbReference type="ChEBI" id="CHEBI:30616"/>
    </ligand>
</feature>
<feature type="binding site" evidence="1">
    <location>
        <position position="82"/>
    </location>
    <ligand>
        <name>ATP</name>
        <dbReference type="ChEBI" id="CHEBI:30616"/>
    </ligand>
</feature>
<dbReference type="Gene3D" id="1.10.3290.10">
    <property type="entry name" value="Fido-like domain"/>
    <property type="match status" value="1"/>
</dbReference>
<dbReference type="GO" id="GO:0005524">
    <property type="term" value="F:ATP binding"/>
    <property type="evidence" value="ECO:0007669"/>
    <property type="project" value="UniProtKB-KW"/>
</dbReference>
<dbReference type="PANTHER" id="PTHR13504:SF38">
    <property type="entry name" value="FIDO DOMAIN-CONTAINING PROTEIN"/>
    <property type="match status" value="1"/>
</dbReference>
<evidence type="ECO:0000259" key="4">
    <source>
        <dbReference type="PROSITE" id="PS51459"/>
    </source>
</evidence>
<accession>B1ZXR1</accession>
<dbReference type="Pfam" id="PF13784">
    <property type="entry name" value="Fic_N"/>
    <property type="match status" value="1"/>
</dbReference>
<evidence type="ECO:0000256" key="1">
    <source>
        <dbReference type="PIRSR" id="PIRSR038925-1"/>
    </source>
</evidence>
<dbReference type="InterPro" id="IPR040198">
    <property type="entry name" value="Fido_containing"/>
</dbReference>
<feature type="binding site" evidence="1">
    <location>
        <position position="256"/>
    </location>
    <ligand>
        <name>ATP</name>
        <dbReference type="ChEBI" id="CHEBI:30616"/>
    </ligand>
</feature>
<gene>
    <name evidence="5" type="ordered locus">Oter_0995</name>
</gene>
<dbReference type="EMBL" id="CP001032">
    <property type="protein sequence ID" value="ACB74283.1"/>
    <property type="molecule type" value="Genomic_DNA"/>
</dbReference>
<keyword evidence="1" id="KW-0067">ATP-binding</keyword>
<dbReference type="InterPro" id="IPR036597">
    <property type="entry name" value="Fido-like_dom_sf"/>
</dbReference>
<feature type="binding site" evidence="1">
    <location>
        <position position="214"/>
    </location>
    <ligand>
        <name>ATP</name>
        <dbReference type="ChEBI" id="CHEBI:30616"/>
    </ligand>
</feature>
<dbReference type="STRING" id="452637.Oter_0995"/>
<name>B1ZXR1_OPITP</name>
<dbReference type="InterPro" id="IPR026287">
    <property type="entry name" value="SoFic-like"/>
</dbReference>
<feature type="domain" description="Fido" evidence="4">
    <location>
        <begin position="130"/>
        <end position="278"/>
    </location>
</feature>